<accession>A0A4U2Z3L0</accession>
<name>A0A4U2Z3L0_9BACT</name>
<dbReference type="EMBL" id="SZPX01000007">
    <property type="protein sequence ID" value="TKI68747.1"/>
    <property type="molecule type" value="Genomic_DNA"/>
</dbReference>
<gene>
    <name evidence="2" type="ORF">FCU45_10070</name>
</gene>
<feature type="transmembrane region" description="Helical" evidence="1">
    <location>
        <begin position="39"/>
        <end position="58"/>
    </location>
</feature>
<proteinExistence type="predicted"/>
<keyword evidence="3" id="KW-1185">Reference proteome</keyword>
<feature type="transmembrane region" description="Helical" evidence="1">
    <location>
        <begin position="7"/>
        <end position="27"/>
    </location>
</feature>
<dbReference type="AlphaFoldDB" id="A0A4U2Z3L0"/>
<dbReference type="Pfam" id="PF09624">
    <property type="entry name" value="DUF2393"/>
    <property type="match status" value="1"/>
</dbReference>
<keyword evidence="1" id="KW-0812">Transmembrane</keyword>
<evidence type="ECO:0000313" key="2">
    <source>
        <dbReference type="EMBL" id="TKI68747.1"/>
    </source>
</evidence>
<organism evidence="2 3">
    <name type="scientific">Sulfurimonas crateris</name>
    <dbReference type="NCBI Taxonomy" id="2574727"/>
    <lineage>
        <taxon>Bacteria</taxon>
        <taxon>Pseudomonadati</taxon>
        <taxon>Campylobacterota</taxon>
        <taxon>Epsilonproteobacteria</taxon>
        <taxon>Campylobacterales</taxon>
        <taxon>Sulfurimonadaceae</taxon>
        <taxon>Sulfurimonas</taxon>
    </lineage>
</organism>
<dbReference type="Proteomes" id="UP000309561">
    <property type="component" value="Unassembled WGS sequence"/>
</dbReference>
<protein>
    <submittedName>
        <fullName evidence="2">DUF2393 domain-containing protein</fullName>
    </submittedName>
</protein>
<sequence length="183" mass="20771">MNTLFNEWHYIVLGVILLILIGGIAIAFKDENSKLRSQIIFSTILITAVLAGFSVFVVDKYTKKAKLYKMENKRNLSTEQIMYSGIVRNEGDYEIGEVTFEIKLVNKGHLSGNVKAGSFYKPSGFFDFFSGESVSGKSKPQQITHEFVVATNLKPGESREFRVYFDYPPYFRGVAHFAKIYAH</sequence>
<dbReference type="InterPro" id="IPR013417">
    <property type="entry name" value="CHP02588"/>
</dbReference>
<evidence type="ECO:0000313" key="3">
    <source>
        <dbReference type="Proteomes" id="UP000309561"/>
    </source>
</evidence>
<keyword evidence="1" id="KW-0472">Membrane</keyword>
<evidence type="ECO:0000256" key="1">
    <source>
        <dbReference type="SAM" id="Phobius"/>
    </source>
</evidence>
<comment type="caution">
    <text evidence="2">The sequence shown here is derived from an EMBL/GenBank/DDBJ whole genome shotgun (WGS) entry which is preliminary data.</text>
</comment>
<dbReference type="RefSeq" id="WP_137014868.1">
    <property type="nucleotide sequence ID" value="NZ_SZPX01000007.1"/>
</dbReference>
<keyword evidence="1" id="KW-1133">Transmembrane helix</keyword>
<reference evidence="2 3" key="1">
    <citation type="submission" date="2019-04" db="EMBL/GenBank/DDBJ databases">
        <title>Sulfurimonas crateris sp. nov. a facultative anaerobic sulfur-oxidizing chemolithautotrophic bacterium isolated from a terrestrial mud vulcano.</title>
        <authorList>
            <person name="Ratnikova N.M."/>
            <person name="Slobodkin A.I."/>
            <person name="Merkel A.Y."/>
            <person name="Novikov A."/>
            <person name="Bonch-Osmolovskaya E.A."/>
            <person name="Slobodkina G.B."/>
        </authorList>
    </citation>
    <scope>NUCLEOTIDE SEQUENCE [LARGE SCALE GENOMIC DNA]</scope>
    <source>
        <strain evidence="2 3">SN118</strain>
    </source>
</reference>
<dbReference type="OrthoDB" id="5372773at2"/>